<reference evidence="4" key="1">
    <citation type="submission" date="2021-02" db="EMBL/GenBank/DDBJ databases">
        <authorList>
            <person name="Palmer J.M."/>
        </authorList>
    </citation>
    <scope>NUCLEOTIDE SEQUENCE</scope>
    <source>
        <strain evidence="4">SCRP23</strain>
    </source>
</reference>
<keyword evidence="5" id="KW-1185">Reference proteome</keyword>
<feature type="transmembrane region" description="Helical" evidence="2">
    <location>
        <begin position="29"/>
        <end position="46"/>
    </location>
</feature>
<proteinExistence type="predicted"/>
<accession>A0A8T1VS65</accession>
<feature type="region of interest" description="Disordered" evidence="1">
    <location>
        <begin position="97"/>
        <end position="158"/>
    </location>
</feature>
<keyword evidence="2" id="KW-1133">Transmembrane helix</keyword>
<feature type="compositionally biased region" description="Basic residues" evidence="1">
    <location>
        <begin position="131"/>
        <end position="143"/>
    </location>
</feature>
<evidence type="ECO:0000256" key="3">
    <source>
        <dbReference type="SAM" id="SignalP"/>
    </source>
</evidence>
<keyword evidence="3" id="KW-0732">Signal</keyword>
<feature type="region of interest" description="Disordered" evidence="1">
    <location>
        <begin position="55"/>
        <end position="83"/>
    </location>
</feature>
<dbReference type="Proteomes" id="UP000693981">
    <property type="component" value="Unassembled WGS sequence"/>
</dbReference>
<gene>
    <name evidence="4" type="ORF">PHYBOEH_009790</name>
</gene>
<feature type="compositionally biased region" description="Low complexity" evidence="1">
    <location>
        <begin position="116"/>
        <end position="130"/>
    </location>
</feature>
<dbReference type="AlphaFoldDB" id="A0A8T1VS65"/>
<evidence type="ECO:0000313" key="4">
    <source>
        <dbReference type="EMBL" id="KAG7383796.1"/>
    </source>
</evidence>
<organism evidence="4 5">
    <name type="scientific">Phytophthora boehmeriae</name>
    <dbReference type="NCBI Taxonomy" id="109152"/>
    <lineage>
        <taxon>Eukaryota</taxon>
        <taxon>Sar</taxon>
        <taxon>Stramenopiles</taxon>
        <taxon>Oomycota</taxon>
        <taxon>Peronosporomycetes</taxon>
        <taxon>Peronosporales</taxon>
        <taxon>Peronosporaceae</taxon>
        <taxon>Phytophthora</taxon>
    </lineage>
</organism>
<feature type="signal peptide" evidence="3">
    <location>
        <begin position="1"/>
        <end position="19"/>
    </location>
</feature>
<feature type="chain" id="PRO_5035910332" evidence="3">
    <location>
        <begin position="20"/>
        <end position="195"/>
    </location>
</feature>
<evidence type="ECO:0000256" key="1">
    <source>
        <dbReference type="SAM" id="MobiDB-lite"/>
    </source>
</evidence>
<feature type="region of interest" description="Disordered" evidence="1">
    <location>
        <begin position="174"/>
        <end position="195"/>
    </location>
</feature>
<keyword evidence="2" id="KW-0812">Transmembrane</keyword>
<sequence>MAVLLWTLLVALVAVVALAISPRLRKSTFIWASYATITGWYYFRLLQKKYSGANDKETNVKSPQSKTRTTSASPQSADSPRDPNLVYFESKEVVARRQQQEERLERSGVSERSSRMSESGSSSGSDGSGMRSRKKSLFHSRRKAAAEEAMRRVSDANSTDLLTSSNALENVVTTGRNGATRRTYVGRKKPESWAD</sequence>
<dbReference type="EMBL" id="JAGDFL010000630">
    <property type="protein sequence ID" value="KAG7383796.1"/>
    <property type="molecule type" value="Genomic_DNA"/>
</dbReference>
<name>A0A8T1VS65_9STRA</name>
<evidence type="ECO:0000313" key="5">
    <source>
        <dbReference type="Proteomes" id="UP000693981"/>
    </source>
</evidence>
<protein>
    <submittedName>
        <fullName evidence="4">Uncharacterized protein</fullName>
    </submittedName>
</protein>
<feature type="compositionally biased region" description="Polar residues" evidence="1">
    <location>
        <begin position="60"/>
        <end position="78"/>
    </location>
</feature>
<comment type="caution">
    <text evidence="4">The sequence shown here is derived from an EMBL/GenBank/DDBJ whole genome shotgun (WGS) entry which is preliminary data.</text>
</comment>
<keyword evidence="2" id="KW-0472">Membrane</keyword>
<dbReference type="OrthoDB" id="168201at2759"/>
<feature type="compositionally biased region" description="Basic and acidic residues" evidence="1">
    <location>
        <begin position="97"/>
        <end position="115"/>
    </location>
</feature>
<evidence type="ECO:0000256" key="2">
    <source>
        <dbReference type="SAM" id="Phobius"/>
    </source>
</evidence>
<feature type="compositionally biased region" description="Basic and acidic residues" evidence="1">
    <location>
        <begin position="144"/>
        <end position="154"/>
    </location>
</feature>